<reference evidence="2 3" key="1">
    <citation type="submission" date="2020-01" db="EMBL/GenBank/DDBJ databases">
        <title>Muricauda sediminis sp.nov. 40Bstr401.</title>
        <authorList>
            <person name="Xue Z."/>
            <person name="Zhu S."/>
            <person name="Ren N."/>
            <person name="Chen T."/>
            <person name="Chen X."/>
            <person name="Chen J."/>
            <person name="Yang J."/>
        </authorList>
    </citation>
    <scope>NUCLEOTIDE SEQUENCE [LARGE SCALE GENOMIC DNA]</scope>
    <source>
        <strain evidence="2 3">40Bstr401</strain>
    </source>
</reference>
<keyword evidence="3" id="KW-1185">Reference proteome</keyword>
<gene>
    <name evidence="2" type="ORF">GTK07_03620</name>
</gene>
<protein>
    <submittedName>
        <fullName evidence="2">DUF4440 domain-containing protein</fullName>
    </submittedName>
</protein>
<sequence>MKKKLPNILWAILFFTCFVSKMWSQIEQAKASDSLDLLVERYYELNIVVFQSKSTKGDIDRIFELFTDDFTYVHPQYGGVYSREDLYNGYERNQENGGYDGSIVDVKVENKIVGLDAVAVSRRFVKKENDKEMDGELQMTFFEFRNGKICRIYEYW</sequence>
<name>A0A6I5KR55_9FLAO</name>
<dbReference type="InterPro" id="IPR032710">
    <property type="entry name" value="NTF2-like_dom_sf"/>
</dbReference>
<dbReference type="RefSeq" id="WP_163633075.1">
    <property type="nucleotide sequence ID" value="NZ_JAAAMI010000001.1"/>
</dbReference>
<feature type="domain" description="DUF4440" evidence="1">
    <location>
        <begin position="55"/>
        <end position="140"/>
    </location>
</feature>
<comment type="caution">
    <text evidence="2">The sequence shown here is derived from an EMBL/GenBank/DDBJ whole genome shotgun (WGS) entry which is preliminary data.</text>
</comment>
<dbReference type="EMBL" id="JAAAMI010000001">
    <property type="protein sequence ID" value="NDV42405.1"/>
    <property type="molecule type" value="Genomic_DNA"/>
</dbReference>
<evidence type="ECO:0000259" key="1">
    <source>
        <dbReference type="Pfam" id="PF14534"/>
    </source>
</evidence>
<organism evidence="2 3">
    <name type="scientific">Flagellimonas sediminis</name>
    <dbReference type="NCBI Taxonomy" id="2696468"/>
    <lineage>
        <taxon>Bacteria</taxon>
        <taxon>Pseudomonadati</taxon>
        <taxon>Bacteroidota</taxon>
        <taxon>Flavobacteriia</taxon>
        <taxon>Flavobacteriales</taxon>
        <taxon>Flavobacteriaceae</taxon>
        <taxon>Flagellimonas</taxon>
    </lineage>
</organism>
<dbReference type="Gene3D" id="3.10.450.50">
    <property type="match status" value="1"/>
</dbReference>
<dbReference type="SUPFAM" id="SSF54427">
    <property type="entry name" value="NTF2-like"/>
    <property type="match status" value="1"/>
</dbReference>
<dbReference type="AlphaFoldDB" id="A0A6I5KR55"/>
<evidence type="ECO:0000313" key="3">
    <source>
        <dbReference type="Proteomes" id="UP000468707"/>
    </source>
</evidence>
<accession>A0A6I5KR55</accession>
<dbReference type="Proteomes" id="UP000468707">
    <property type="component" value="Unassembled WGS sequence"/>
</dbReference>
<dbReference type="InterPro" id="IPR027843">
    <property type="entry name" value="DUF4440"/>
</dbReference>
<evidence type="ECO:0000313" key="2">
    <source>
        <dbReference type="EMBL" id="NDV42405.1"/>
    </source>
</evidence>
<dbReference type="Pfam" id="PF14534">
    <property type="entry name" value="DUF4440"/>
    <property type="match status" value="1"/>
</dbReference>
<proteinExistence type="predicted"/>